<dbReference type="AlphaFoldDB" id="B0D520"/>
<dbReference type="STRING" id="486041.B0D520"/>
<dbReference type="EMBL" id="DS547097">
    <property type="protein sequence ID" value="EDR10660.1"/>
    <property type="molecule type" value="Genomic_DNA"/>
</dbReference>
<dbReference type="HOGENOM" id="CLU_006972_0_0_1"/>
<feature type="domain" description="Trafficking protein particle complex II-specific subunit 65 IgD3" evidence="2">
    <location>
        <begin position="865"/>
        <end position="923"/>
    </location>
</feature>
<dbReference type="KEGG" id="lbc:LACBIDRAFT_293661"/>
<feature type="compositionally biased region" description="Polar residues" evidence="1">
    <location>
        <begin position="570"/>
        <end position="601"/>
    </location>
</feature>
<dbReference type="GO" id="GO:0006891">
    <property type="term" value="P:intra-Golgi vesicle-mediated transport"/>
    <property type="evidence" value="ECO:0007669"/>
    <property type="project" value="InterPro"/>
</dbReference>
<dbReference type="InterPro" id="IPR024662">
    <property type="entry name" value="Trs65"/>
</dbReference>
<dbReference type="InParanoid" id="B0D520"/>
<dbReference type="Proteomes" id="UP000001194">
    <property type="component" value="Unassembled WGS sequence"/>
</dbReference>
<dbReference type="GeneID" id="6074625"/>
<protein>
    <submittedName>
        <fullName evidence="3">Predicted protein</fullName>
    </submittedName>
</protein>
<dbReference type="PANTHER" id="PTHR28159">
    <property type="entry name" value="TRAFFICKING PROTEIN PARTICLE COMPLEX II-SPECIFIC SUBUNIT 65"/>
    <property type="match status" value="1"/>
</dbReference>
<proteinExistence type="predicted"/>
<reference evidence="3 4" key="1">
    <citation type="journal article" date="2008" name="Nature">
        <title>The genome of Laccaria bicolor provides insights into mycorrhizal symbiosis.</title>
        <authorList>
            <person name="Martin F."/>
            <person name="Aerts A."/>
            <person name="Ahren D."/>
            <person name="Brun A."/>
            <person name="Danchin E.G.J."/>
            <person name="Duchaussoy F."/>
            <person name="Gibon J."/>
            <person name="Kohler A."/>
            <person name="Lindquist E."/>
            <person name="Pereda V."/>
            <person name="Salamov A."/>
            <person name="Shapiro H.J."/>
            <person name="Wuyts J."/>
            <person name="Blaudez D."/>
            <person name="Buee M."/>
            <person name="Brokstein P."/>
            <person name="Canbaeck B."/>
            <person name="Cohen D."/>
            <person name="Courty P.E."/>
            <person name="Coutinho P.M."/>
            <person name="Delaruelle C."/>
            <person name="Detter J.C."/>
            <person name="Deveau A."/>
            <person name="DiFazio S."/>
            <person name="Duplessis S."/>
            <person name="Fraissinet-Tachet L."/>
            <person name="Lucic E."/>
            <person name="Frey-Klett P."/>
            <person name="Fourrey C."/>
            <person name="Feussner I."/>
            <person name="Gay G."/>
            <person name="Grimwood J."/>
            <person name="Hoegger P.J."/>
            <person name="Jain P."/>
            <person name="Kilaru S."/>
            <person name="Labbe J."/>
            <person name="Lin Y.C."/>
            <person name="Legue V."/>
            <person name="Le Tacon F."/>
            <person name="Marmeisse R."/>
            <person name="Melayah D."/>
            <person name="Montanini B."/>
            <person name="Muratet M."/>
            <person name="Nehls U."/>
            <person name="Niculita-Hirzel H."/>
            <person name="Oudot-Le Secq M.P."/>
            <person name="Peter M."/>
            <person name="Quesneville H."/>
            <person name="Rajashekar B."/>
            <person name="Reich M."/>
            <person name="Rouhier N."/>
            <person name="Schmutz J."/>
            <person name="Yin T."/>
            <person name="Chalot M."/>
            <person name="Henrissat B."/>
            <person name="Kuees U."/>
            <person name="Lucas S."/>
            <person name="Van de Peer Y."/>
            <person name="Podila G.K."/>
            <person name="Polle A."/>
            <person name="Pukkila P.J."/>
            <person name="Richardson P.M."/>
            <person name="Rouze P."/>
            <person name="Sanders I.R."/>
            <person name="Stajich J.E."/>
            <person name="Tunlid A."/>
            <person name="Tuskan G."/>
            <person name="Grigoriev I.V."/>
        </authorList>
    </citation>
    <scope>NUCLEOTIDE SEQUENCE [LARGE SCALE GENOMIC DNA]</scope>
    <source>
        <strain evidence="4">S238N-H82 / ATCC MYA-4686</strain>
    </source>
</reference>
<gene>
    <name evidence="3" type="ORF">LACBIDRAFT_293661</name>
</gene>
<dbReference type="RefSeq" id="XP_001879110.1">
    <property type="nucleotide sequence ID" value="XM_001879075.1"/>
</dbReference>
<feature type="compositionally biased region" description="Pro residues" evidence="1">
    <location>
        <begin position="138"/>
        <end position="147"/>
    </location>
</feature>
<organism evidence="4">
    <name type="scientific">Laccaria bicolor (strain S238N-H82 / ATCC MYA-4686)</name>
    <name type="common">Bicoloured deceiver</name>
    <name type="synonym">Laccaria laccata var. bicolor</name>
    <dbReference type="NCBI Taxonomy" id="486041"/>
    <lineage>
        <taxon>Eukaryota</taxon>
        <taxon>Fungi</taxon>
        <taxon>Dikarya</taxon>
        <taxon>Basidiomycota</taxon>
        <taxon>Agaricomycotina</taxon>
        <taxon>Agaricomycetes</taxon>
        <taxon>Agaricomycetidae</taxon>
        <taxon>Agaricales</taxon>
        <taxon>Agaricineae</taxon>
        <taxon>Hydnangiaceae</taxon>
        <taxon>Laccaria</taxon>
    </lineage>
</organism>
<dbReference type="OrthoDB" id="24630at2759"/>
<feature type="compositionally biased region" description="Pro residues" evidence="1">
    <location>
        <begin position="698"/>
        <end position="710"/>
    </location>
</feature>
<feature type="region of interest" description="Disordered" evidence="1">
    <location>
        <begin position="94"/>
        <end position="151"/>
    </location>
</feature>
<feature type="compositionally biased region" description="Polar residues" evidence="1">
    <location>
        <begin position="630"/>
        <end position="644"/>
    </location>
</feature>
<feature type="compositionally biased region" description="Low complexity" evidence="1">
    <location>
        <begin position="684"/>
        <end position="697"/>
    </location>
</feature>
<dbReference type="GO" id="GO:1990071">
    <property type="term" value="C:TRAPPII protein complex"/>
    <property type="evidence" value="ECO:0007669"/>
    <property type="project" value="InterPro"/>
</dbReference>
<accession>B0D520</accession>
<dbReference type="GO" id="GO:0005802">
    <property type="term" value="C:trans-Golgi network"/>
    <property type="evidence" value="ECO:0007669"/>
    <property type="project" value="TreeGrafter"/>
</dbReference>
<feature type="compositionally biased region" description="Pro residues" evidence="1">
    <location>
        <begin position="657"/>
        <end position="670"/>
    </location>
</feature>
<dbReference type="Pfam" id="PF12735">
    <property type="entry name" value="IgD3_Trs65"/>
    <property type="match status" value="1"/>
</dbReference>
<sequence length="928" mass="99847">MSLEQLFSTSELNVLVPDTTLEFPSETTADEWLSRAKYSKIERKQAFFDEQLLSLLMLRIKPPALSVPSDPTDPPELLLEFLSHLQVSLEATYISSVPQPGPNDTPRTPASRLSAPPRTSSLGPPKPTHRYSAHHPSILPPSTPHPMPSTVEQDRKYVSSEGTLLLANIWGANTADDSPETFSLLWSEEEEVWVAVYRLSLTVSFLRLNFSNPLLCLTVSATLRDKRIINNEKHPLAKYLATLGLKPPESPTTPTGEALPESEEKLFDGLEEVNLLAGLAAGPTFARADPPLNLPSIRLGQVTRQKLFSLPPILMDTPVPSPSPMTAVRKSLPTLRKSYRRTLQTVSGFRVRMRTVFVPYVLLPETEGTLAELDDTEKERERREAGSAERTVVLCVEIENSGESGIGAGFVVEKVDVKIGGEGAKATLIGWGDGGFSSDAAKKTFPLRIGPLAQYNLLYAVSFLRSPEEMDAFSFARAAGVGGPPQSDLQRAVTINIFGKPYIPPRPSTETSPLLYPTNTFSSRWNCVLDLAAHQAQALDAMDVSDPAGGHPSILPEPASPFPIFATNSASSSRTHYTGSGTPTYTAGSTPQASSRRSTLTPGGYYAGRSIKGLTPNRSAMFLHPGFTVSPLNSGRFSTSSVPISGSGHRFPTTYSAPPPPPPPHTPGVPPSSAGTEAEEHLGPPFDTQTTPQTPAYPAFPPKSTIPPSPMSLGPIASQTQANVGPSVEIRRERGAAAGEIPRTPGPYVPSAFGEQRMLNKLQSAAAGGENIVVSVGLLPLEVAGDGNGNGKRSSVVGSVLGPGKIYPLDVFTLDIFVFNQSGWPRRLEVTCPGERRRGKGRKEEEKRRSVMGGGLARKMGYPGVLAMDSRVRIGPLRPSSCQSVRMDFLAVSPGVHSIDTLTLTDVETGFSMNLRAVMDIVVHDPDD</sequence>
<feature type="region of interest" description="Disordered" evidence="1">
    <location>
        <begin position="570"/>
        <end position="604"/>
    </location>
</feature>
<evidence type="ECO:0000313" key="4">
    <source>
        <dbReference type="Proteomes" id="UP000001194"/>
    </source>
</evidence>
<name>B0D520_LACBS</name>
<keyword evidence="4" id="KW-1185">Reference proteome</keyword>
<evidence type="ECO:0000313" key="3">
    <source>
        <dbReference type="EMBL" id="EDR10660.1"/>
    </source>
</evidence>
<feature type="region of interest" description="Disordered" evidence="1">
    <location>
        <begin position="630"/>
        <end position="726"/>
    </location>
</feature>
<evidence type="ECO:0000256" key="1">
    <source>
        <dbReference type="SAM" id="MobiDB-lite"/>
    </source>
</evidence>
<evidence type="ECO:0000259" key="2">
    <source>
        <dbReference type="Pfam" id="PF12735"/>
    </source>
</evidence>
<dbReference type="PANTHER" id="PTHR28159:SF1">
    <property type="entry name" value="TRAFFICKING PROTEIN PARTICLE COMPLEX II-SPECIFIC SUBUNIT 65"/>
    <property type="match status" value="1"/>
</dbReference>
<dbReference type="InterPro" id="IPR055420">
    <property type="entry name" value="IgD3_Trs65"/>
</dbReference>